<dbReference type="InterPro" id="IPR001362">
    <property type="entry name" value="Glyco_hydro_32"/>
</dbReference>
<evidence type="ECO:0000256" key="1">
    <source>
        <dbReference type="ARBA" id="ARBA00009902"/>
    </source>
</evidence>
<dbReference type="InterPro" id="IPR013148">
    <property type="entry name" value="Glyco_hydro_32_N"/>
</dbReference>
<dbReference type="SUPFAM" id="SSF75005">
    <property type="entry name" value="Arabinanase/levansucrase/invertase"/>
    <property type="match status" value="2"/>
</dbReference>
<evidence type="ECO:0000313" key="7">
    <source>
        <dbReference type="EMBL" id="KAG2484235.1"/>
    </source>
</evidence>
<dbReference type="InterPro" id="IPR050551">
    <property type="entry name" value="Fructan_Metab_Enzymes"/>
</dbReference>
<protein>
    <recommendedName>
        <fullName evidence="9">Glycosyl hydrolase family 32 N-terminal domain-containing protein</fullName>
    </recommendedName>
</protein>
<keyword evidence="2" id="KW-0378">Hydrolase</keyword>
<dbReference type="GO" id="GO:0005975">
    <property type="term" value="P:carbohydrate metabolic process"/>
    <property type="evidence" value="ECO:0007669"/>
    <property type="project" value="InterPro"/>
</dbReference>
<organism evidence="7 8">
    <name type="scientific">Edaphochlamys debaryana</name>
    <dbReference type="NCBI Taxonomy" id="47281"/>
    <lineage>
        <taxon>Eukaryota</taxon>
        <taxon>Viridiplantae</taxon>
        <taxon>Chlorophyta</taxon>
        <taxon>core chlorophytes</taxon>
        <taxon>Chlorophyceae</taxon>
        <taxon>CS clade</taxon>
        <taxon>Chlamydomonadales</taxon>
        <taxon>Chlamydomonadales incertae sedis</taxon>
        <taxon>Edaphochlamys</taxon>
    </lineage>
</organism>
<evidence type="ECO:0000256" key="4">
    <source>
        <dbReference type="SAM" id="MobiDB-lite"/>
    </source>
</evidence>
<gene>
    <name evidence="7" type="ORF">HYH03_016970</name>
</gene>
<proteinExistence type="inferred from homology"/>
<comment type="caution">
    <text evidence="7">The sequence shown here is derived from an EMBL/GenBank/DDBJ whole genome shotgun (WGS) entry which is preliminary data.</text>
</comment>
<dbReference type="InterPro" id="IPR013320">
    <property type="entry name" value="ConA-like_dom_sf"/>
</dbReference>
<dbReference type="InterPro" id="IPR013189">
    <property type="entry name" value="Glyco_hydro_32_C"/>
</dbReference>
<dbReference type="SUPFAM" id="SSF49899">
    <property type="entry name" value="Concanavalin A-like lectins/glucanases"/>
    <property type="match status" value="1"/>
</dbReference>
<dbReference type="InterPro" id="IPR023296">
    <property type="entry name" value="Glyco_hydro_beta-prop_sf"/>
</dbReference>
<keyword evidence="3" id="KW-0326">Glycosidase</keyword>
<reference evidence="7" key="1">
    <citation type="journal article" date="2020" name="bioRxiv">
        <title>Comparative genomics of Chlamydomonas.</title>
        <authorList>
            <person name="Craig R.J."/>
            <person name="Hasan A.R."/>
            <person name="Ness R.W."/>
            <person name="Keightley P.D."/>
        </authorList>
    </citation>
    <scope>NUCLEOTIDE SEQUENCE</scope>
    <source>
        <strain evidence="7">CCAP 11/70</strain>
    </source>
</reference>
<feature type="compositionally biased region" description="Acidic residues" evidence="4">
    <location>
        <begin position="1237"/>
        <end position="1254"/>
    </location>
</feature>
<evidence type="ECO:0008006" key="9">
    <source>
        <dbReference type="Google" id="ProtNLM"/>
    </source>
</evidence>
<dbReference type="Gene3D" id="2.60.120.560">
    <property type="entry name" value="Exo-inulinase, domain 1"/>
    <property type="match status" value="1"/>
</dbReference>
<dbReference type="Gene3D" id="2.115.10.20">
    <property type="entry name" value="Glycosyl hydrolase domain, family 43"/>
    <property type="match status" value="2"/>
</dbReference>
<dbReference type="PANTHER" id="PTHR31953">
    <property type="entry name" value="BETA-FRUCTOFURANOSIDASE, INSOLUBLE ISOENZYME CWINV1-RELATED"/>
    <property type="match status" value="1"/>
</dbReference>
<dbReference type="GO" id="GO:0004553">
    <property type="term" value="F:hydrolase activity, hydrolyzing O-glycosyl compounds"/>
    <property type="evidence" value="ECO:0007669"/>
    <property type="project" value="InterPro"/>
</dbReference>
<feature type="domain" description="Glycosyl hydrolase family 32 C-terminal" evidence="6">
    <location>
        <begin position="1295"/>
        <end position="1355"/>
    </location>
</feature>
<feature type="region of interest" description="Disordered" evidence="4">
    <location>
        <begin position="1218"/>
        <end position="1267"/>
    </location>
</feature>
<evidence type="ECO:0000256" key="2">
    <source>
        <dbReference type="ARBA" id="ARBA00022801"/>
    </source>
</evidence>
<dbReference type="Pfam" id="PF00251">
    <property type="entry name" value="Glyco_hydro_32N"/>
    <property type="match status" value="1"/>
</dbReference>
<comment type="similarity">
    <text evidence="1">Belongs to the glycosyl hydrolase 32 family.</text>
</comment>
<dbReference type="EMBL" id="JAEHOE010000154">
    <property type="protein sequence ID" value="KAG2484235.1"/>
    <property type="molecule type" value="Genomic_DNA"/>
</dbReference>
<feature type="domain" description="Glycosyl hydrolase family 32 N-terminal" evidence="5">
    <location>
        <begin position="160"/>
        <end position="352"/>
    </location>
</feature>
<dbReference type="OrthoDB" id="202537at2759"/>
<name>A0A835XNM7_9CHLO</name>
<feature type="region of interest" description="Disordered" evidence="4">
    <location>
        <begin position="560"/>
        <end position="586"/>
    </location>
</feature>
<evidence type="ECO:0000259" key="6">
    <source>
        <dbReference type="Pfam" id="PF08244"/>
    </source>
</evidence>
<keyword evidence="8" id="KW-1185">Reference proteome</keyword>
<dbReference type="CDD" id="cd08996">
    <property type="entry name" value="GH32_FFase"/>
    <property type="match status" value="1"/>
</dbReference>
<sequence length="1373" mass="139076">MSPAAALAGGGGTAPRGMAPLSPFSLLTSPHEAPAATSSPFFPADAPAGPWAYAADSDAGPAAAAAAAAAADGAWLLPGGGGSFAGSRQRCASEGDIPAAAPHDTEPLPLPSVAPGPADGGSGGGGMSVTPVASVRMRATPSGAAAAAAPAADSVKPSFHVMPASGWGSDPNGPIFYKGRYHLFFQARPNTCQWYWGMCWDHVVSTDLATWQRLPPALQPSPGGIDADGCFSGSIQVEPSSGIPVCFYTAARLRTNRDVPLPAPPADADMGLKHIETQCCAICDPDDELLQRWRKVPMPLMELPHTGQLTAWRDPWFVEAGDGAGREWTMLIGSGLKGAGGTALVYRSADITRGVSAWSRLPQLSPRAWLKSCCPLSVWLVFMHAPAGWRFEGHLCSWPNPGTGICWECPFLVQLQPLPLCGHVCPTIDLAAVAAAPAAAATRALTATASVAAAAQKAGKDPALPPAKASAVDPVNGPFGHGSWTATAVEATPAAAAAAAATAVAAAAEDASPDAALASAGAAAAVTAAANVNSHAAAAAAASAANVADSVAATDGTDASVTSGLHDGTTLSTAGSGTADGRASSDVDGLSVAAETFLDRTYETSPPLTAPPLSRRNSTTLAAGLVDTLLHVVTASPAVAEAADGASGIDISVTAASPHDGGGGAADSTVTITVTRHHGGGGDDLTAAAAGSGGGADGSVTTAIATVHAAADASSPATATIQVLVNPTVTDASPFASAADGTTAPSTPSAAASTAGFSRAASLTSSAVTASATLPTAAAADRAVRQDLHSMIAQVMEAHRARRQGALPAPDGLAGGDTSAAAAVADRPAAATRYSPGVVGHCAAPEPDIPVMALPGGAVTMRYHKAQPLAPPPACIVAAKVAGGAAAEAVGGGGEALPSFGSAARSSQCVYEQPCVPLHGDVDSASTHAHAPLIEERRRWFFCTAPDACTYSIIYWISEYDSGSAKFDLEGAEAAGRPRKLDMGNGRNILWGYMKELRNVPAPPCLCNKYSYAGCVSLPRALYLRGEKLFQLPLPELTSLRTDVAAHVGGVELRPGCPWRLAGVRGLHLDIELAVSPGTARRTVLLLHSWRPRGRGAAALVYDWPSRRLFVVFDTLAPGRQALWGGEDEPVPQRVSTGCVGGAEEGKVEGPEPCKGLAGAPGEGGWAACHHPQGTPHVAGSGGCDQGALACDDQGCCPLVECTALPAELAWEGAAGAKGAHAPRPHEGIPAGAASGEECEGGEGASEDEEENNDFETIRDPDFIPDPDMNPLVEDWIRMKRDEAGGILDLPPGAPLRLRLFLDASALEVFTGTGQALTTRVYRGHPPACPPPSGPDPGIELRAVGGCCVLDDLHAYEVQGCWDRPQDAPDPDE</sequence>
<feature type="compositionally biased region" description="Low complexity" evidence="4">
    <location>
        <begin position="567"/>
        <end position="581"/>
    </location>
</feature>
<evidence type="ECO:0000313" key="8">
    <source>
        <dbReference type="Proteomes" id="UP000612055"/>
    </source>
</evidence>
<dbReference type="Proteomes" id="UP000612055">
    <property type="component" value="Unassembled WGS sequence"/>
</dbReference>
<evidence type="ECO:0000256" key="3">
    <source>
        <dbReference type="ARBA" id="ARBA00023295"/>
    </source>
</evidence>
<dbReference type="SMART" id="SM00640">
    <property type="entry name" value="Glyco_32"/>
    <property type="match status" value="1"/>
</dbReference>
<evidence type="ECO:0000259" key="5">
    <source>
        <dbReference type="Pfam" id="PF00251"/>
    </source>
</evidence>
<feature type="region of interest" description="Disordered" evidence="4">
    <location>
        <begin position="85"/>
        <end position="130"/>
    </location>
</feature>
<dbReference type="Pfam" id="PF08244">
    <property type="entry name" value="Glyco_hydro_32C"/>
    <property type="match status" value="1"/>
</dbReference>
<feature type="compositionally biased region" description="Gly residues" evidence="4">
    <location>
        <begin position="118"/>
        <end position="127"/>
    </location>
</feature>
<accession>A0A835XNM7</accession>